<keyword evidence="4" id="KW-1185">Reference proteome</keyword>
<dbReference type="CDD" id="cd02440">
    <property type="entry name" value="AdoMet_MTases"/>
    <property type="match status" value="1"/>
</dbReference>
<reference evidence="3 4" key="1">
    <citation type="journal article" date="2013" name="PLoS Genet.">
        <title>The genome and development-dependent transcriptomes of Pyronema confluens: a window into fungal evolution.</title>
        <authorList>
            <person name="Traeger S."/>
            <person name="Altegoer F."/>
            <person name="Freitag M."/>
            <person name="Gabaldon T."/>
            <person name="Kempken F."/>
            <person name="Kumar A."/>
            <person name="Marcet-Houben M."/>
            <person name="Poggeler S."/>
            <person name="Stajich J.E."/>
            <person name="Nowrousian M."/>
        </authorList>
    </citation>
    <scope>NUCLEOTIDE SEQUENCE [LARGE SCALE GENOMIC DNA]</scope>
    <source>
        <strain evidence="4">CBS 100304</strain>
        <tissue evidence="3">Vegetative mycelium</tissue>
    </source>
</reference>
<dbReference type="EMBL" id="HF935296">
    <property type="protein sequence ID" value="CCX06558.1"/>
    <property type="molecule type" value="Genomic_DNA"/>
</dbReference>
<dbReference type="Proteomes" id="UP000018144">
    <property type="component" value="Unassembled WGS sequence"/>
</dbReference>
<dbReference type="SUPFAM" id="SSF53335">
    <property type="entry name" value="S-adenosyl-L-methionine-dependent methyltransferases"/>
    <property type="match status" value="1"/>
</dbReference>
<evidence type="ECO:0000313" key="4">
    <source>
        <dbReference type="Proteomes" id="UP000018144"/>
    </source>
</evidence>
<accession>U4L2T6</accession>
<dbReference type="InterPro" id="IPR029063">
    <property type="entry name" value="SAM-dependent_MTases_sf"/>
</dbReference>
<dbReference type="Gene3D" id="3.40.50.150">
    <property type="entry name" value="Vaccinia Virus protein VP39"/>
    <property type="match status" value="1"/>
</dbReference>
<name>U4L2T6_PYROM</name>
<keyword evidence="3" id="KW-0808">Transferase</keyword>
<dbReference type="AlphaFoldDB" id="U4L2T6"/>
<dbReference type="OMA" id="WETDHII"/>
<protein>
    <submittedName>
        <fullName evidence="3">Similar to Demethylmenaquinone methyltransferase acc. no. Q8CWG0</fullName>
    </submittedName>
</protein>
<dbReference type="OrthoDB" id="5538558at2759"/>
<dbReference type="Pfam" id="PF13649">
    <property type="entry name" value="Methyltransf_25"/>
    <property type="match status" value="1"/>
</dbReference>
<dbReference type="PANTHER" id="PTHR43591:SF100">
    <property type="entry name" value="SAM BINDING MOTIF CONTAINING PROTEIN (AFU_ORTHOLOGUE AFUA_4G12760)"/>
    <property type="match status" value="1"/>
</dbReference>
<evidence type="ECO:0000259" key="2">
    <source>
        <dbReference type="Pfam" id="PF13649"/>
    </source>
</evidence>
<dbReference type="eggNOG" id="ENOG502RZPZ">
    <property type="taxonomic scope" value="Eukaryota"/>
</dbReference>
<dbReference type="GO" id="GO:0008168">
    <property type="term" value="F:methyltransferase activity"/>
    <property type="evidence" value="ECO:0007669"/>
    <property type="project" value="UniProtKB-KW"/>
</dbReference>
<proteinExistence type="predicted"/>
<feature type="region of interest" description="Disordered" evidence="1">
    <location>
        <begin position="14"/>
        <end position="37"/>
    </location>
</feature>
<feature type="region of interest" description="Disordered" evidence="1">
    <location>
        <begin position="297"/>
        <end position="333"/>
    </location>
</feature>
<sequence length="458" mass="51073">MEFGFALLTDPIMSASAPSSPSNRPRKRHSTSNKNQYPQTVMKNGRKYFLDDKSYSPYPLPCDVKELSRQTLWHELSRELWGGYSTINWDTEKLPDRVLDLGCGTGIWSAAMNEDFIKRGKKGTEFVGMDLMEGNQMDMRDVNWKFVKHNFLETPFPFEAETFDFVFMRDIMLTYPSKDMYSGIISEVLRIIKPGGLFEIQCNDYIIRTLSRPSTPSYLPGTSSYEITSTTQFLSVPENPFISTYNTLITSALVKRDLPPVPCTLVKASFLTEDGVSILSQRRFALPFDQIWWESTTAPSSSSTGGGDGNSDADSKASKRRSTSGSSVDSFQSAGKTYCGAGSRKRGGSVSASSYHHHHYSGKASSASGSGSGSGSSNGDQFPSPLTDAELALRHLVRLMFVQLIEALEPVLRDAEGMEVDEWDSWYRELMWNWFEGGGLRGGECMEFGAWYGKKKAK</sequence>
<feature type="region of interest" description="Disordered" evidence="1">
    <location>
        <begin position="349"/>
        <end position="383"/>
    </location>
</feature>
<evidence type="ECO:0000313" key="3">
    <source>
        <dbReference type="EMBL" id="CCX06558.1"/>
    </source>
</evidence>
<dbReference type="STRING" id="1076935.U4L2T6"/>
<feature type="compositionally biased region" description="Polar residues" evidence="1">
    <location>
        <begin position="323"/>
        <end position="333"/>
    </location>
</feature>
<feature type="domain" description="Methyltransferase" evidence="2">
    <location>
        <begin position="98"/>
        <end position="196"/>
    </location>
</feature>
<dbReference type="PANTHER" id="PTHR43591">
    <property type="entry name" value="METHYLTRANSFERASE"/>
    <property type="match status" value="1"/>
</dbReference>
<gene>
    <name evidence="3" type="ORF">PCON_06145</name>
</gene>
<dbReference type="InterPro" id="IPR041698">
    <property type="entry name" value="Methyltransf_25"/>
</dbReference>
<dbReference type="GO" id="GO:0032259">
    <property type="term" value="P:methylation"/>
    <property type="evidence" value="ECO:0007669"/>
    <property type="project" value="UniProtKB-KW"/>
</dbReference>
<organism evidence="3 4">
    <name type="scientific">Pyronema omphalodes (strain CBS 100304)</name>
    <name type="common">Pyronema confluens</name>
    <dbReference type="NCBI Taxonomy" id="1076935"/>
    <lineage>
        <taxon>Eukaryota</taxon>
        <taxon>Fungi</taxon>
        <taxon>Dikarya</taxon>
        <taxon>Ascomycota</taxon>
        <taxon>Pezizomycotina</taxon>
        <taxon>Pezizomycetes</taxon>
        <taxon>Pezizales</taxon>
        <taxon>Pyronemataceae</taxon>
        <taxon>Pyronema</taxon>
    </lineage>
</organism>
<keyword evidence="3" id="KW-0489">Methyltransferase</keyword>
<evidence type="ECO:0000256" key="1">
    <source>
        <dbReference type="SAM" id="MobiDB-lite"/>
    </source>
</evidence>